<dbReference type="Pfam" id="PF14893">
    <property type="entry name" value="PNMA"/>
    <property type="match status" value="1"/>
</dbReference>
<accession>A0A2H9T2U1</accession>
<protein>
    <recommendedName>
        <fullName evidence="2">Paraneoplastic antigen Ma-like C-terminal domain-containing protein</fullName>
    </recommendedName>
</protein>
<dbReference type="PANTHER" id="PTHR23095">
    <property type="entry name" value="PARANEOPLASTIC ANTIGEN"/>
    <property type="match status" value="1"/>
</dbReference>
<dbReference type="InterPro" id="IPR026523">
    <property type="entry name" value="PNMA"/>
</dbReference>
<feature type="region of interest" description="Disordered" evidence="1">
    <location>
        <begin position="175"/>
        <end position="219"/>
    </location>
</feature>
<organism evidence="3">
    <name type="scientific">invertebrate metagenome</name>
    <dbReference type="NCBI Taxonomy" id="1711999"/>
    <lineage>
        <taxon>unclassified sequences</taxon>
        <taxon>metagenomes</taxon>
        <taxon>organismal metagenomes</taxon>
    </lineage>
</organism>
<reference evidence="3" key="1">
    <citation type="journal article" date="2017" name="Appl. Environ. Microbiol.">
        <title>Molecular characterization of an Endozoicomonas-like organism causing infection in king scallop Pecten maximus L.</title>
        <authorList>
            <person name="Cano I."/>
            <person name="van Aerle R."/>
            <person name="Ross S."/>
            <person name="Verner-Jeffreys D.W."/>
            <person name="Paley R.K."/>
            <person name="Rimmer G."/>
            <person name="Ryder D."/>
            <person name="Hooper P."/>
            <person name="Stone D."/>
            <person name="Feist S.W."/>
        </authorList>
    </citation>
    <scope>NUCLEOTIDE SEQUENCE</scope>
</reference>
<dbReference type="EMBL" id="NSIT01000522">
    <property type="protein sequence ID" value="PJE77543.1"/>
    <property type="molecule type" value="Genomic_DNA"/>
</dbReference>
<dbReference type="AlphaFoldDB" id="A0A2H9T2U1"/>
<feature type="compositionally biased region" description="Low complexity" evidence="1">
    <location>
        <begin position="120"/>
        <end position="129"/>
    </location>
</feature>
<gene>
    <name evidence="3" type="ORF">CI610_03534</name>
</gene>
<dbReference type="InterPro" id="IPR048270">
    <property type="entry name" value="PNMA_C"/>
</dbReference>
<name>A0A2H9T2U1_9ZZZZ</name>
<evidence type="ECO:0000256" key="1">
    <source>
        <dbReference type="SAM" id="MobiDB-lite"/>
    </source>
</evidence>
<comment type="caution">
    <text evidence="3">The sequence shown here is derived from an EMBL/GenBank/DDBJ whole genome shotgun (WGS) entry which is preliminary data.</text>
</comment>
<feature type="region of interest" description="Disordered" evidence="1">
    <location>
        <begin position="111"/>
        <end position="147"/>
    </location>
</feature>
<proteinExistence type="predicted"/>
<evidence type="ECO:0000259" key="2">
    <source>
        <dbReference type="Pfam" id="PF14893"/>
    </source>
</evidence>
<feature type="domain" description="Paraneoplastic antigen Ma-like C-terminal" evidence="2">
    <location>
        <begin position="5"/>
        <end position="67"/>
    </location>
</feature>
<sequence length="219" mass="24998">MGETATVGDILEKLDTLFGDVSTNGMIMQEFFSCYQLKDESVTNFGCRLENMLQVAIEGGYLDRAAKGELLRHKFWTSLSSTELKSQTRHKYDSLKSYDELLKEIRRVEKELNITPRQPSSSNESAKGSSGKKAHQHVITNSSESESWNKDIKVLEKKIDDRLQKMDNKVDKIWEELKKPYQGNQRGRGGNNRGYNRGRGRFSNNGQNKESQKGNNPNE</sequence>
<evidence type="ECO:0000313" key="3">
    <source>
        <dbReference type="EMBL" id="PJE77543.1"/>
    </source>
</evidence>
<dbReference type="PANTHER" id="PTHR23095:SF43">
    <property type="entry name" value="PARANEOPLASTIC ANTIGEN-LIKE PROTEIN 8C"/>
    <property type="match status" value="1"/>
</dbReference>